<dbReference type="Pfam" id="PF03808">
    <property type="entry name" value="Glyco_tran_WecG"/>
    <property type="match status" value="1"/>
</dbReference>
<name>A0ABR8E8R8_9CYAN</name>
<keyword evidence="2" id="KW-0808">Transferase</keyword>
<keyword evidence="4" id="KW-1185">Reference proteome</keyword>
<proteinExistence type="predicted"/>
<dbReference type="PANTHER" id="PTHR34136">
    <property type="match status" value="1"/>
</dbReference>
<dbReference type="Proteomes" id="UP000641954">
    <property type="component" value="Unassembled WGS sequence"/>
</dbReference>
<evidence type="ECO:0000313" key="3">
    <source>
        <dbReference type="EMBL" id="MBD2543021.1"/>
    </source>
</evidence>
<dbReference type="NCBIfam" id="TIGR00696">
    <property type="entry name" value="wecG_tagA_cpsF"/>
    <property type="match status" value="1"/>
</dbReference>
<organism evidence="3 4">
    <name type="scientific">Planktothricoides raciborskii FACHB-1370</name>
    <dbReference type="NCBI Taxonomy" id="2949576"/>
    <lineage>
        <taxon>Bacteria</taxon>
        <taxon>Bacillati</taxon>
        <taxon>Cyanobacteriota</taxon>
        <taxon>Cyanophyceae</taxon>
        <taxon>Oscillatoriophycideae</taxon>
        <taxon>Oscillatoriales</taxon>
        <taxon>Oscillatoriaceae</taxon>
        <taxon>Planktothricoides</taxon>
    </lineage>
</organism>
<comment type="caution">
    <text evidence="3">The sequence shown here is derived from an EMBL/GenBank/DDBJ whole genome shotgun (WGS) entry which is preliminary data.</text>
</comment>
<evidence type="ECO:0000256" key="2">
    <source>
        <dbReference type="ARBA" id="ARBA00022679"/>
    </source>
</evidence>
<sequence length="354" mass="40416">MNRVNILNLPIDNLSIVELLENLKHGGMVVTPNVDHIIKWQKDREFYQIYQEADYRTCDSQILIFISRLINRLLKERVSGSDLFPRFYDYYKDDETMTIFLLGGGPGVPETAQEKINRKVGRQMVIAAHSPSYGFEKNEAECEKIIEMINESGATVLAVGVGAPKQEKWIYKYKDRFKHIKVFLAIGATIDFEAGYVQRSPAWMSNLGIEWIHRLLSDPKRLWKRYLIEDIPFLWLIIKEQLGLYRNPFEIGEYFGELVVSRGPMLAPLGWASICPPYHSGWEAIAIKTCRGKAFGRLILGKNGECITRMLCPGFGVGGFVNTKLVGWASICPPYHCRNAKGEAFRDKISAFKP</sequence>
<protein>
    <submittedName>
        <fullName evidence="3">WecB/TagA/CpsF family glycosyltransferase</fullName>
    </submittedName>
</protein>
<reference evidence="3 4" key="1">
    <citation type="journal article" date="2020" name="ISME J.">
        <title>Comparative genomics reveals insights into cyanobacterial evolution and habitat adaptation.</title>
        <authorList>
            <person name="Chen M.Y."/>
            <person name="Teng W.K."/>
            <person name="Zhao L."/>
            <person name="Hu C.X."/>
            <person name="Zhou Y.K."/>
            <person name="Han B.P."/>
            <person name="Song L.R."/>
            <person name="Shu W.S."/>
        </authorList>
    </citation>
    <scope>NUCLEOTIDE SEQUENCE [LARGE SCALE GENOMIC DNA]</scope>
    <source>
        <strain evidence="3 4">FACHB-1370</strain>
    </source>
</reference>
<accession>A0ABR8E8R8</accession>
<dbReference type="RefSeq" id="WP_072160691.1">
    <property type="nucleotide sequence ID" value="NZ_JACJSK010000004.1"/>
</dbReference>
<dbReference type="CDD" id="cd06533">
    <property type="entry name" value="Glyco_transf_WecG_TagA"/>
    <property type="match status" value="1"/>
</dbReference>
<evidence type="ECO:0000256" key="1">
    <source>
        <dbReference type="ARBA" id="ARBA00022676"/>
    </source>
</evidence>
<keyword evidence="1" id="KW-0328">Glycosyltransferase</keyword>
<dbReference type="PANTHER" id="PTHR34136:SF1">
    <property type="entry name" value="UDP-N-ACETYL-D-MANNOSAMINURONIC ACID TRANSFERASE"/>
    <property type="match status" value="1"/>
</dbReference>
<dbReference type="EMBL" id="JACJSK010000004">
    <property type="protein sequence ID" value="MBD2543021.1"/>
    <property type="molecule type" value="Genomic_DNA"/>
</dbReference>
<gene>
    <name evidence="3" type="ORF">H6G72_03965</name>
</gene>
<dbReference type="InterPro" id="IPR004629">
    <property type="entry name" value="WecG_TagA_CpsF"/>
</dbReference>
<evidence type="ECO:0000313" key="4">
    <source>
        <dbReference type="Proteomes" id="UP000641954"/>
    </source>
</evidence>